<dbReference type="PANTHER" id="PTHR33538">
    <property type="entry name" value="PROTEIN GAMETE EXPRESSED 1"/>
    <property type="match status" value="1"/>
</dbReference>
<evidence type="ECO:0000256" key="3">
    <source>
        <dbReference type="SAM" id="SignalP"/>
    </source>
</evidence>
<feature type="coiled-coil region" evidence="1">
    <location>
        <begin position="356"/>
        <end position="383"/>
    </location>
</feature>
<evidence type="ECO:0000313" key="4">
    <source>
        <dbReference type="EMBL" id="ETN99253.1"/>
    </source>
</evidence>
<feature type="chain" id="PRO_5004974649" description="Viral A-type inclusion protein" evidence="3">
    <location>
        <begin position="23"/>
        <end position="616"/>
    </location>
</feature>
<dbReference type="PANTHER" id="PTHR33538:SF2">
    <property type="entry name" value="PROTEIN GAMETE EXPRESSED 1"/>
    <property type="match status" value="1"/>
</dbReference>
<keyword evidence="3" id="KW-0732">Signal</keyword>
<proteinExistence type="predicted"/>
<feature type="transmembrane region" description="Helical" evidence="2">
    <location>
        <begin position="531"/>
        <end position="552"/>
    </location>
</feature>
<dbReference type="OrthoDB" id="377549at2759"/>
<feature type="transmembrane region" description="Helical" evidence="2">
    <location>
        <begin position="440"/>
        <end position="461"/>
    </location>
</feature>
<evidence type="ECO:0000256" key="1">
    <source>
        <dbReference type="SAM" id="Coils"/>
    </source>
</evidence>
<dbReference type="AlphaFoldDB" id="X6LCH8"/>
<accession>X6LCH8</accession>
<protein>
    <recommendedName>
        <fullName evidence="6">Viral A-type inclusion protein</fullName>
    </recommendedName>
</protein>
<evidence type="ECO:0000313" key="5">
    <source>
        <dbReference type="Proteomes" id="UP000023152"/>
    </source>
</evidence>
<dbReference type="InterPro" id="IPR040346">
    <property type="entry name" value="GEX1/Brambleberry"/>
</dbReference>
<keyword evidence="1" id="KW-0175">Coiled coil</keyword>
<feature type="signal peptide" evidence="3">
    <location>
        <begin position="1"/>
        <end position="22"/>
    </location>
</feature>
<reference evidence="4 5" key="1">
    <citation type="journal article" date="2013" name="Curr. Biol.">
        <title>The Genome of the Foraminiferan Reticulomyxa filosa.</title>
        <authorList>
            <person name="Glockner G."/>
            <person name="Hulsmann N."/>
            <person name="Schleicher M."/>
            <person name="Noegel A.A."/>
            <person name="Eichinger L."/>
            <person name="Gallinger C."/>
            <person name="Pawlowski J."/>
            <person name="Sierra R."/>
            <person name="Euteneuer U."/>
            <person name="Pillet L."/>
            <person name="Moustafa A."/>
            <person name="Platzer M."/>
            <person name="Groth M."/>
            <person name="Szafranski K."/>
            <person name="Schliwa M."/>
        </authorList>
    </citation>
    <scope>NUCLEOTIDE SEQUENCE [LARGE SCALE GENOMIC DNA]</scope>
</reference>
<dbReference type="Proteomes" id="UP000023152">
    <property type="component" value="Unassembled WGS sequence"/>
</dbReference>
<keyword evidence="2" id="KW-0812">Transmembrane</keyword>
<keyword evidence="5" id="KW-1185">Reference proteome</keyword>
<keyword evidence="2" id="KW-1133">Transmembrane helix</keyword>
<dbReference type="EMBL" id="ASPP01044484">
    <property type="protein sequence ID" value="ETN99253.1"/>
    <property type="molecule type" value="Genomic_DNA"/>
</dbReference>
<evidence type="ECO:0000256" key="2">
    <source>
        <dbReference type="SAM" id="Phobius"/>
    </source>
</evidence>
<organism evidence="4 5">
    <name type="scientific">Reticulomyxa filosa</name>
    <dbReference type="NCBI Taxonomy" id="46433"/>
    <lineage>
        <taxon>Eukaryota</taxon>
        <taxon>Sar</taxon>
        <taxon>Rhizaria</taxon>
        <taxon>Retaria</taxon>
        <taxon>Foraminifera</taxon>
        <taxon>Monothalamids</taxon>
        <taxon>Reticulomyxidae</taxon>
        <taxon>Reticulomyxa</taxon>
    </lineage>
</organism>
<comment type="caution">
    <text evidence="4">The sequence shown here is derived from an EMBL/GenBank/DDBJ whole genome shotgun (WGS) entry which is preliminary data.</text>
</comment>
<gene>
    <name evidence="4" type="ORF">RFI_38229</name>
</gene>
<name>X6LCH8_RETFI</name>
<keyword evidence="2" id="KW-0472">Membrane</keyword>
<sequence length="616" mass="73365">MKQTFLILFYFVFTLCVGNANTENTLNVFSQVNMEEVHLRIEQGRKQLEKTITKKSIKNKIEKPFLKSEETPCWKYIVLDLLNNVCGQEELNYQNKALIAYKLTHCHLLQSGISIDPCQNKKSDEIVQCVKKLTEDFRAFSTYNNFFTYTDDICLHHIVQSEQKMVAQSIYQLYTATLNTGEYLENMERESLKFHEQLKLQHGQWLEEYQRQSNALKTLQQLSDEQIEKQNKALANQKLMMEFNANMNGEMKKLNDRQNDLMESQTKMSLLVENVSQVGVFFVIFKIRQRSLNENVENSIRLQQESQKTQEEILRKQMETLEDVEKSKQIINAHFQQTHQNQLHLLNEEQKTVEKMNEISTKASELEELNKQTYKELQRTTEQQLIRLNQTNEFIHELYTVTEESYHSVMESINDILIIVKNIYALDIHTLHHFMSLNFVVFYFAWIVWFFILKQILCYVATVPVRVQSARTMMYGTTFIGFWCEKYFSSYFVNWNSEQPDLTRQNTVVLFFIKFNLHINYTKFQYNLEQIISSIRWIIVTANYIVYFYFMLNYESMDQKQLKLLQNIQKSLQIQTTKSQGFQLSSLLSLTSTAFYRITPTNLKHFMKRSKRRFHF</sequence>
<evidence type="ECO:0008006" key="6">
    <source>
        <dbReference type="Google" id="ProtNLM"/>
    </source>
</evidence>